<gene>
    <name evidence="1" type="ORF">VNO78_28394</name>
</gene>
<accession>A0AAN9XC99</accession>
<comment type="caution">
    <text evidence="1">The sequence shown here is derived from an EMBL/GenBank/DDBJ whole genome shotgun (WGS) entry which is preliminary data.</text>
</comment>
<evidence type="ECO:0000313" key="2">
    <source>
        <dbReference type="Proteomes" id="UP001386955"/>
    </source>
</evidence>
<keyword evidence="2" id="KW-1185">Reference proteome</keyword>
<name>A0AAN9XC99_PSOTE</name>
<reference evidence="1 2" key="1">
    <citation type="submission" date="2024-01" db="EMBL/GenBank/DDBJ databases">
        <title>The genomes of 5 underutilized Papilionoideae crops provide insights into root nodulation and disease resistanc.</title>
        <authorList>
            <person name="Jiang F."/>
        </authorList>
    </citation>
    <scope>NUCLEOTIDE SEQUENCE [LARGE SCALE GENOMIC DNA]</scope>
    <source>
        <strain evidence="1">DUOXIRENSHENG_FW03</strain>
        <tissue evidence="1">Leaves</tissue>
    </source>
</reference>
<sequence>MSVEAFAMAGVDCMENAIDVCALEQSFKRLQEVQDKAEAEKSHSSSTSLRMDMNNDMAMEWVKMKMREWAAAVASNNDTKANLRLSEILLIMDTHLMQGKLDTLSF</sequence>
<dbReference type="Proteomes" id="UP001386955">
    <property type="component" value="Unassembled WGS sequence"/>
</dbReference>
<dbReference type="AlphaFoldDB" id="A0AAN9XC99"/>
<dbReference type="EMBL" id="JAYMYS010000007">
    <property type="protein sequence ID" value="KAK7387526.1"/>
    <property type="molecule type" value="Genomic_DNA"/>
</dbReference>
<evidence type="ECO:0000313" key="1">
    <source>
        <dbReference type="EMBL" id="KAK7387526.1"/>
    </source>
</evidence>
<organism evidence="1 2">
    <name type="scientific">Psophocarpus tetragonolobus</name>
    <name type="common">Winged bean</name>
    <name type="synonym">Dolichos tetragonolobus</name>
    <dbReference type="NCBI Taxonomy" id="3891"/>
    <lineage>
        <taxon>Eukaryota</taxon>
        <taxon>Viridiplantae</taxon>
        <taxon>Streptophyta</taxon>
        <taxon>Embryophyta</taxon>
        <taxon>Tracheophyta</taxon>
        <taxon>Spermatophyta</taxon>
        <taxon>Magnoliopsida</taxon>
        <taxon>eudicotyledons</taxon>
        <taxon>Gunneridae</taxon>
        <taxon>Pentapetalae</taxon>
        <taxon>rosids</taxon>
        <taxon>fabids</taxon>
        <taxon>Fabales</taxon>
        <taxon>Fabaceae</taxon>
        <taxon>Papilionoideae</taxon>
        <taxon>50 kb inversion clade</taxon>
        <taxon>NPAAA clade</taxon>
        <taxon>indigoferoid/millettioid clade</taxon>
        <taxon>Phaseoleae</taxon>
        <taxon>Psophocarpus</taxon>
    </lineage>
</organism>
<protein>
    <submittedName>
        <fullName evidence="1">Uncharacterized protein</fullName>
    </submittedName>
</protein>
<proteinExistence type="predicted"/>